<evidence type="ECO:0000313" key="2">
    <source>
        <dbReference type="Proteomes" id="UP000037274"/>
    </source>
</evidence>
<evidence type="ECO:0000313" key="1">
    <source>
        <dbReference type="EMBL" id="KMS78663.1"/>
    </source>
</evidence>
<sequence>MPSPRLSASWRRWGSSTAGVPRRRAERYGIGDDAWFQAIMASARIDTRIAAASARSAQALGPDMPAGARLENLSQFLHHVTEDLVRSAEHWRRVCFARPPAGRRGRRRDGVRRAG</sequence>
<dbReference type="EMBL" id="LFEH01000049">
    <property type="protein sequence ID" value="KMS78663.1"/>
    <property type="molecule type" value="Genomic_DNA"/>
</dbReference>
<gene>
    <name evidence="1" type="ORF">ACH49_15300</name>
</gene>
<organism evidence="1 2">
    <name type="scientific">Streptomyces leeuwenhoekii</name>
    <dbReference type="NCBI Taxonomy" id="1437453"/>
    <lineage>
        <taxon>Bacteria</taxon>
        <taxon>Bacillati</taxon>
        <taxon>Actinomycetota</taxon>
        <taxon>Actinomycetes</taxon>
        <taxon>Kitasatosporales</taxon>
        <taxon>Streptomycetaceae</taxon>
        <taxon>Streptomyces</taxon>
    </lineage>
</organism>
<protein>
    <submittedName>
        <fullName evidence="1">Uncharacterized protein</fullName>
    </submittedName>
</protein>
<dbReference type="RefSeq" id="WP_048573026.1">
    <property type="nucleotide sequence ID" value="NZ_LFEH01000049.1"/>
</dbReference>
<dbReference type="Proteomes" id="UP000037274">
    <property type="component" value="Unassembled WGS sequence"/>
</dbReference>
<name>A0ABR5HY73_STRLW</name>
<proteinExistence type="predicted"/>
<comment type="caution">
    <text evidence="1">The sequence shown here is derived from an EMBL/GenBank/DDBJ whole genome shotgun (WGS) entry which is preliminary data.</text>
</comment>
<keyword evidence="2" id="KW-1185">Reference proteome</keyword>
<accession>A0ABR5HY73</accession>
<reference evidence="1 2" key="1">
    <citation type="submission" date="2015-06" db="EMBL/GenBank/DDBJ databases">
        <title>Draft genome sequence of Streptomyces leeuwenhoekii C58, which produces the novel lasso peptide, chaxapeptin.</title>
        <authorList>
            <person name="Yi Y."/>
            <person name="Hai D."/>
            <person name="Jaspars M."/>
            <person name="Sheng H."/>
            <person name="Rateb M.E."/>
            <person name="Bull A."/>
            <person name="Goodfellow M."/>
            <person name="Asenjo J.A."/>
            <person name="Ebel R."/>
        </authorList>
    </citation>
    <scope>NUCLEOTIDE SEQUENCE [LARGE SCALE GENOMIC DNA]</scope>
    <source>
        <strain evidence="1 2">C58</strain>
    </source>
</reference>